<dbReference type="PROSITE" id="PS50109">
    <property type="entry name" value="HIS_KIN"/>
    <property type="match status" value="1"/>
</dbReference>
<keyword evidence="8 13" id="KW-0812">Transmembrane</keyword>
<dbReference type="Pfam" id="PF02518">
    <property type="entry name" value="HATPase_c"/>
    <property type="match status" value="1"/>
</dbReference>
<dbReference type="SUPFAM" id="SSF47384">
    <property type="entry name" value="Homodimeric domain of signal transducing histidine kinase"/>
    <property type="match status" value="1"/>
</dbReference>
<dbReference type="Pfam" id="PF08448">
    <property type="entry name" value="PAS_4"/>
    <property type="match status" value="1"/>
</dbReference>
<dbReference type="Pfam" id="PF00512">
    <property type="entry name" value="HisKA"/>
    <property type="match status" value="1"/>
</dbReference>
<dbReference type="NCBIfam" id="TIGR00229">
    <property type="entry name" value="sensory_box"/>
    <property type="match status" value="1"/>
</dbReference>
<protein>
    <recommendedName>
        <fullName evidence="4">histidine kinase</fullName>
        <ecNumber evidence="4">2.7.13.3</ecNumber>
    </recommendedName>
</protein>
<dbReference type="InterPro" id="IPR003594">
    <property type="entry name" value="HATPase_dom"/>
</dbReference>
<feature type="transmembrane region" description="Helical" evidence="13">
    <location>
        <begin position="125"/>
        <end position="147"/>
    </location>
</feature>
<dbReference type="InterPro" id="IPR050736">
    <property type="entry name" value="Sensor_HK_Regulatory"/>
</dbReference>
<evidence type="ECO:0000256" key="7">
    <source>
        <dbReference type="ARBA" id="ARBA00022679"/>
    </source>
</evidence>
<keyword evidence="11" id="KW-0902">Two-component regulatory system</keyword>
<dbReference type="SUPFAM" id="SSF55785">
    <property type="entry name" value="PYP-like sensor domain (PAS domain)"/>
    <property type="match status" value="2"/>
</dbReference>
<evidence type="ECO:0000256" key="1">
    <source>
        <dbReference type="ARBA" id="ARBA00000085"/>
    </source>
</evidence>
<dbReference type="InterPro" id="IPR005467">
    <property type="entry name" value="His_kinase_dom"/>
</dbReference>
<dbReference type="Gene3D" id="1.10.287.130">
    <property type="match status" value="1"/>
</dbReference>
<dbReference type="CDD" id="cd00082">
    <property type="entry name" value="HisKA"/>
    <property type="match status" value="1"/>
</dbReference>
<dbReference type="GO" id="GO:0006355">
    <property type="term" value="P:regulation of DNA-templated transcription"/>
    <property type="evidence" value="ECO:0007669"/>
    <property type="project" value="InterPro"/>
</dbReference>
<sequence>MSSSGRAHLTAPATVALLVAVYAAGLASVVLRPADNPVAVWWPAAGLSVALVALTRPGRRELALVAVALVLATGLANLSGGRPLDLSLAFGVANTAEAVAAALVLRSGPLPGPPRLGELRDFVRLVVGALLGATIVAGLLGAAAAPFDLGPALDVARTVFTSHSAAVLVIVPVALVRRGRSGGLVPGAYVAPAELLAQLGVLGLATVAVFLPDHALSLTFVPLLVLVWAALRFGPFVTAIELVGFATAVTLLTQGGGGPFTNDGLGPILSASVAQGYLVCAVLLTLPLAVLLQERNRLFDTVGEERQLFRANFTDSLVGQLLLREGADGLRVDEVNRTISTLLGREPDDLTGREISEILDLGAQRRLADLLDGSAGWRGRGGVVGRPDLRLDIAASRISHGVDERVWSLQLLDVTAEHLAHQRLQEAERLTSATLDTTACLILVTDLDARVVRINAATTGMTGWSAADLVGRRLWETPLAPDSEQELGALLLWPNRSGAPVVGEHDALTRSGERRRVVWSNNLVRDHDGRPAYAVLTGVDVTTERASAGLVTHLMQASVATAIVGLDSAGLITVFSSGAEHLLRLPAHRVVGQPFTQLLDPDQVRERIGSTDHATVFAALTASIGQVEEASRDWWWIDADGGRRVVSMTLSATGTVVSTQVGFLCVGRDVTEQRRAQDVVVAALEQQRTAVERLRAIDEAKNEFVSTVSHELRTPVTSIVGYTEMLRDGTLVEPAPEQAPVLERIARNGERLIVLCNDLLMLSGLDSGAITWQAQDVDLAEVMRAVESTTPGLLRERDLTLVWEPPARPAVVVGDGEQLERVLLNLVSNAIKFTEDGGVVRVRLDIGPAEAVLVVTDTGIGIPDDEQDEVFDRFFRSSNAQRAAIQGTGLGLSIVASVAAAHGGTTQVRSAHLEGSTFTVRLPLKG</sequence>
<keyword evidence="10 13" id="KW-1133">Transmembrane helix</keyword>
<dbReference type="Pfam" id="PF05231">
    <property type="entry name" value="MASE1"/>
    <property type="match status" value="1"/>
</dbReference>
<evidence type="ECO:0000313" key="16">
    <source>
        <dbReference type="EMBL" id="ANH40170.1"/>
    </source>
</evidence>
<dbReference type="OrthoDB" id="3272969at2"/>
<feature type="transmembrane region" description="Helical" evidence="13">
    <location>
        <begin position="236"/>
        <end position="254"/>
    </location>
</feature>
<evidence type="ECO:0000256" key="5">
    <source>
        <dbReference type="ARBA" id="ARBA00022475"/>
    </source>
</evidence>
<dbReference type="InterPro" id="IPR036890">
    <property type="entry name" value="HATPase_C_sf"/>
</dbReference>
<dbReference type="FunFam" id="1.10.287.130:FF:000001">
    <property type="entry name" value="Two-component sensor histidine kinase"/>
    <property type="match status" value="1"/>
</dbReference>
<comment type="subcellular location">
    <subcellularLocation>
        <location evidence="3">Cell membrane</location>
        <topology evidence="3">Multi-pass membrane protein</topology>
    </subcellularLocation>
</comment>
<dbReference type="SMART" id="SM00387">
    <property type="entry name" value="HATPase_c"/>
    <property type="match status" value="1"/>
</dbReference>
<dbReference type="InterPro" id="IPR035965">
    <property type="entry name" value="PAS-like_dom_sf"/>
</dbReference>
<feature type="domain" description="PAS" evidence="15">
    <location>
        <begin position="547"/>
        <end position="602"/>
    </location>
</feature>
<dbReference type="Gene3D" id="3.30.450.20">
    <property type="entry name" value="PAS domain"/>
    <property type="match status" value="2"/>
</dbReference>
<dbReference type="PATRIC" id="fig|1300347.3.peg.3777"/>
<name>A0A1A9GRA1_9ACTN</name>
<evidence type="ECO:0000256" key="6">
    <source>
        <dbReference type="ARBA" id="ARBA00022553"/>
    </source>
</evidence>
<proteinExistence type="predicted"/>
<dbReference type="FunFam" id="3.30.565.10:FF:000006">
    <property type="entry name" value="Sensor histidine kinase WalK"/>
    <property type="match status" value="1"/>
</dbReference>
<evidence type="ECO:0000259" key="15">
    <source>
        <dbReference type="PROSITE" id="PS50112"/>
    </source>
</evidence>
<comment type="catalytic activity">
    <reaction evidence="1">
        <text>ATP + protein L-histidine = ADP + protein N-phospho-L-histidine.</text>
        <dbReference type="EC" id="2.7.13.3"/>
    </reaction>
</comment>
<gene>
    <name evidence="16" type="primary">tmoS</name>
    <name evidence="16" type="ORF">I601_3771</name>
</gene>
<keyword evidence="12 13" id="KW-0472">Membrane</keyword>
<dbReference type="EC" id="2.7.13.3" evidence="4"/>
<keyword evidence="5" id="KW-1003">Cell membrane</keyword>
<dbReference type="AlphaFoldDB" id="A0A1A9GRA1"/>
<evidence type="ECO:0000256" key="12">
    <source>
        <dbReference type="ARBA" id="ARBA00023136"/>
    </source>
</evidence>
<dbReference type="SUPFAM" id="SSF55874">
    <property type="entry name" value="ATPase domain of HSP90 chaperone/DNA topoisomerase II/histidine kinase"/>
    <property type="match status" value="1"/>
</dbReference>
<dbReference type="SMART" id="SM00091">
    <property type="entry name" value="PAS"/>
    <property type="match status" value="3"/>
</dbReference>
<dbReference type="InterPro" id="IPR013656">
    <property type="entry name" value="PAS_4"/>
</dbReference>
<dbReference type="EMBL" id="CP015079">
    <property type="protein sequence ID" value="ANH40170.1"/>
    <property type="molecule type" value="Genomic_DNA"/>
</dbReference>
<feature type="transmembrane region" description="Helical" evidence="13">
    <location>
        <begin position="86"/>
        <end position="105"/>
    </location>
</feature>
<accession>A0A1A9GRA1</accession>
<dbReference type="GO" id="GO:0005886">
    <property type="term" value="C:plasma membrane"/>
    <property type="evidence" value="ECO:0007669"/>
    <property type="project" value="UniProtKB-SubCell"/>
</dbReference>
<dbReference type="Gene3D" id="3.30.565.10">
    <property type="entry name" value="Histidine kinase-like ATPase, C-terminal domain"/>
    <property type="match status" value="1"/>
</dbReference>
<dbReference type="STRING" id="1300347.I601_3771"/>
<comment type="cofactor">
    <cofactor evidence="2">
        <name>a divalent metal cation</name>
        <dbReference type="ChEBI" id="CHEBI:60240"/>
    </cofactor>
</comment>
<evidence type="ECO:0000313" key="17">
    <source>
        <dbReference type="Proteomes" id="UP000077868"/>
    </source>
</evidence>
<dbReference type="RefSeq" id="WP_068113125.1">
    <property type="nucleotide sequence ID" value="NZ_CP015079.1"/>
</dbReference>
<evidence type="ECO:0000256" key="10">
    <source>
        <dbReference type="ARBA" id="ARBA00022989"/>
    </source>
</evidence>
<feature type="transmembrane region" description="Helical" evidence="13">
    <location>
        <begin position="159"/>
        <end position="176"/>
    </location>
</feature>
<dbReference type="CDD" id="cd00075">
    <property type="entry name" value="HATPase"/>
    <property type="match status" value="1"/>
</dbReference>
<keyword evidence="17" id="KW-1185">Reference proteome</keyword>
<feature type="domain" description="Histidine kinase" evidence="14">
    <location>
        <begin position="707"/>
        <end position="926"/>
    </location>
</feature>
<dbReference type="GO" id="GO:0000155">
    <property type="term" value="F:phosphorelay sensor kinase activity"/>
    <property type="evidence" value="ECO:0007669"/>
    <property type="project" value="InterPro"/>
</dbReference>
<dbReference type="SMART" id="SM00388">
    <property type="entry name" value="HisKA"/>
    <property type="match status" value="1"/>
</dbReference>
<dbReference type="KEGG" id="ndk:I601_3771"/>
<dbReference type="Pfam" id="PF00989">
    <property type="entry name" value="PAS"/>
    <property type="match status" value="1"/>
</dbReference>
<dbReference type="Proteomes" id="UP000077868">
    <property type="component" value="Chromosome"/>
</dbReference>
<keyword evidence="6" id="KW-0597">Phosphoprotein</keyword>
<dbReference type="InterPro" id="IPR007895">
    <property type="entry name" value="MASE1"/>
</dbReference>
<dbReference type="PROSITE" id="PS50112">
    <property type="entry name" value="PAS"/>
    <property type="match status" value="2"/>
</dbReference>
<dbReference type="PRINTS" id="PR00344">
    <property type="entry name" value="BCTRLSENSOR"/>
</dbReference>
<dbReference type="InterPro" id="IPR003661">
    <property type="entry name" value="HisK_dim/P_dom"/>
</dbReference>
<dbReference type="InterPro" id="IPR036097">
    <property type="entry name" value="HisK_dim/P_sf"/>
</dbReference>
<evidence type="ECO:0000256" key="2">
    <source>
        <dbReference type="ARBA" id="ARBA00001968"/>
    </source>
</evidence>
<dbReference type="PANTHER" id="PTHR43711:SF1">
    <property type="entry name" value="HISTIDINE KINASE 1"/>
    <property type="match status" value="1"/>
</dbReference>
<dbReference type="InterPro" id="IPR000014">
    <property type="entry name" value="PAS"/>
</dbReference>
<feature type="domain" description="PAS" evidence="15">
    <location>
        <begin position="427"/>
        <end position="487"/>
    </location>
</feature>
<dbReference type="InterPro" id="IPR004358">
    <property type="entry name" value="Sig_transdc_His_kin-like_C"/>
</dbReference>
<dbReference type="InterPro" id="IPR013767">
    <property type="entry name" value="PAS_fold"/>
</dbReference>
<evidence type="ECO:0000256" key="11">
    <source>
        <dbReference type="ARBA" id="ARBA00023012"/>
    </source>
</evidence>
<keyword evidence="9 16" id="KW-0418">Kinase</keyword>
<feature type="transmembrane region" description="Helical" evidence="13">
    <location>
        <begin position="274"/>
        <end position="292"/>
    </location>
</feature>
<dbReference type="Pfam" id="PF13426">
    <property type="entry name" value="PAS_9"/>
    <property type="match status" value="1"/>
</dbReference>
<keyword evidence="7 16" id="KW-0808">Transferase</keyword>
<dbReference type="PANTHER" id="PTHR43711">
    <property type="entry name" value="TWO-COMPONENT HISTIDINE KINASE"/>
    <property type="match status" value="1"/>
</dbReference>
<evidence type="ECO:0000256" key="9">
    <source>
        <dbReference type="ARBA" id="ARBA00022777"/>
    </source>
</evidence>
<dbReference type="CDD" id="cd00130">
    <property type="entry name" value="PAS"/>
    <property type="match status" value="2"/>
</dbReference>
<organism evidence="16 17">
    <name type="scientific">Nocardioides dokdonensis FR1436</name>
    <dbReference type="NCBI Taxonomy" id="1300347"/>
    <lineage>
        <taxon>Bacteria</taxon>
        <taxon>Bacillati</taxon>
        <taxon>Actinomycetota</taxon>
        <taxon>Actinomycetes</taxon>
        <taxon>Propionibacteriales</taxon>
        <taxon>Nocardioidaceae</taxon>
        <taxon>Nocardioides</taxon>
    </lineage>
</organism>
<evidence type="ECO:0000256" key="8">
    <source>
        <dbReference type="ARBA" id="ARBA00022692"/>
    </source>
</evidence>
<feature type="transmembrane region" description="Helical" evidence="13">
    <location>
        <begin position="188"/>
        <end position="209"/>
    </location>
</feature>
<dbReference type="GO" id="GO:0005509">
    <property type="term" value="F:calcium ion binding"/>
    <property type="evidence" value="ECO:0007669"/>
    <property type="project" value="UniProtKB-ARBA"/>
</dbReference>
<feature type="transmembrane region" description="Helical" evidence="13">
    <location>
        <begin position="62"/>
        <end position="80"/>
    </location>
</feature>
<evidence type="ECO:0000256" key="4">
    <source>
        <dbReference type="ARBA" id="ARBA00012438"/>
    </source>
</evidence>
<evidence type="ECO:0000256" key="13">
    <source>
        <dbReference type="SAM" id="Phobius"/>
    </source>
</evidence>
<evidence type="ECO:0000256" key="3">
    <source>
        <dbReference type="ARBA" id="ARBA00004651"/>
    </source>
</evidence>
<evidence type="ECO:0000259" key="14">
    <source>
        <dbReference type="PROSITE" id="PS50109"/>
    </source>
</evidence>
<feature type="transmembrane region" description="Helical" evidence="13">
    <location>
        <begin position="39"/>
        <end position="55"/>
    </location>
</feature>
<reference evidence="16 17" key="1">
    <citation type="submission" date="2016-03" db="EMBL/GenBank/DDBJ databases">
        <title>Complete genome sequence of a soil Actinobacterium, Nocardioides dokdonensis FR1436.</title>
        <authorList>
            <person name="Kwon S.-K."/>
            <person name="Kim K."/>
            <person name="Kim J.F."/>
        </authorList>
    </citation>
    <scope>NUCLEOTIDE SEQUENCE [LARGE SCALE GENOMIC DNA]</scope>
    <source>
        <strain evidence="16 17">FR1436</strain>
    </source>
</reference>